<dbReference type="EMBL" id="HF936570">
    <property type="protein sequence ID" value="CCX34573.1"/>
    <property type="molecule type" value="Genomic_DNA"/>
</dbReference>
<gene>
    <name evidence="1" type="ORF">PCON_03966</name>
</gene>
<sequence length="61" mass="7026">MKQNSIKQRHPHRNVSANCAPFHAALCRLRVSYHRADSSQDTSCHLASRMIPKPKCRCRKP</sequence>
<evidence type="ECO:0000313" key="2">
    <source>
        <dbReference type="Proteomes" id="UP000018144"/>
    </source>
</evidence>
<accession>U4LXQ1</accession>
<organism evidence="1 2">
    <name type="scientific">Pyronema omphalodes (strain CBS 100304)</name>
    <name type="common">Pyronema confluens</name>
    <dbReference type="NCBI Taxonomy" id="1076935"/>
    <lineage>
        <taxon>Eukaryota</taxon>
        <taxon>Fungi</taxon>
        <taxon>Dikarya</taxon>
        <taxon>Ascomycota</taxon>
        <taxon>Pezizomycotina</taxon>
        <taxon>Pezizomycetes</taxon>
        <taxon>Pezizales</taxon>
        <taxon>Pyronemataceae</taxon>
        <taxon>Pyronema</taxon>
    </lineage>
</organism>
<name>U4LXQ1_PYROM</name>
<protein>
    <submittedName>
        <fullName evidence="1">Uncharacterized protein</fullName>
    </submittedName>
</protein>
<reference evidence="1 2" key="1">
    <citation type="journal article" date="2013" name="PLoS Genet.">
        <title>The genome and development-dependent transcriptomes of Pyronema confluens: a window into fungal evolution.</title>
        <authorList>
            <person name="Traeger S."/>
            <person name="Altegoer F."/>
            <person name="Freitag M."/>
            <person name="Gabaldon T."/>
            <person name="Kempken F."/>
            <person name="Kumar A."/>
            <person name="Marcet-Houben M."/>
            <person name="Poggeler S."/>
            <person name="Stajich J.E."/>
            <person name="Nowrousian M."/>
        </authorList>
    </citation>
    <scope>NUCLEOTIDE SEQUENCE [LARGE SCALE GENOMIC DNA]</scope>
    <source>
        <strain evidence="2">CBS 100304</strain>
        <tissue evidence="1">Vegetative mycelium</tissue>
    </source>
</reference>
<proteinExistence type="predicted"/>
<dbReference type="AlphaFoldDB" id="U4LXQ1"/>
<evidence type="ECO:0000313" key="1">
    <source>
        <dbReference type="EMBL" id="CCX34573.1"/>
    </source>
</evidence>
<keyword evidence="2" id="KW-1185">Reference proteome</keyword>
<dbReference type="Proteomes" id="UP000018144">
    <property type="component" value="Unassembled WGS sequence"/>
</dbReference>